<gene>
    <name evidence="2" type="ORF">M514_20471</name>
</gene>
<evidence type="ECO:0000256" key="1">
    <source>
        <dbReference type="SAM" id="SignalP"/>
    </source>
</evidence>
<dbReference type="EMBL" id="KL367515">
    <property type="protein sequence ID" value="KFD67435.1"/>
    <property type="molecule type" value="Genomic_DNA"/>
</dbReference>
<dbReference type="Proteomes" id="UP000030758">
    <property type="component" value="Unassembled WGS sequence"/>
</dbReference>
<evidence type="ECO:0000313" key="2">
    <source>
        <dbReference type="EMBL" id="KFD67435.1"/>
    </source>
</evidence>
<feature type="chain" id="PRO_5001795793" evidence="1">
    <location>
        <begin position="26"/>
        <end position="60"/>
    </location>
</feature>
<proteinExistence type="predicted"/>
<organism evidence="2">
    <name type="scientific">Trichuris suis</name>
    <name type="common">pig whipworm</name>
    <dbReference type="NCBI Taxonomy" id="68888"/>
    <lineage>
        <taxon>Eukaryota</taxon>
        <taxon>Metazoa</taxon>
        <taxon>Ecdysozoa</taxon>
        <taxon>Nematoda</taxon>
        <taxon>Enoplea</taxon>
        <taxon>Dorylaimia</taxon>
        <taxon>Trichinellida</taxon>
        <taxon>Trichuridae</taxon>
        <taxon>Trichuris</taxon>
    </lineage>
</organism>
<protein>
    <submittedName>
        <fullName evidence="2">Uncharacterized protein</fullName>
    </submittedName>
</protein>
<accession>A0A085ND89</accession>
<feature type="signal peptide" evidence="1">
    <location>
        <begin position="1"/>
        <end position="25"/>
    </location>
</feature>
<dbReference type="AlphaFoldDB" id="A0A085ND89"/>
<name>A0A085ND89_9BILA</name>
<sequence>MGCKWKQFLKCFLLNVQLLTVKVRSDISERTCNHSIPVAVVNKLSPSSAADKEFQKISKP</sequence>
<reference evidence="2" key="1">
    <citation type="journal article" date="2014" name="Nat. Genet.">
        <title>Genome and transcriptome of the porcine whipworm Trichuris suis.</title>
        <authorList>
            <person name="Jex A.R."/>
            <person name="Nejsum P."/>
            <person name="Schwarz E.M."/>
            <person name="Hu L."/>
            <person name="Young N.D."/>
            <person name="Hall R.S."/>
            <person name="Korhonen P.K."/>
            <person name="Liao S."/>
            <person name="Thamsborg S."/>
            <person name="Xia J."/>
            <person name="Xu P."/>
            <person name="Wang S."/>
            <person name="Scheerlinck J.P."/>
            <person name="Hofmann A."/>
            <person name="Sternberg P.W."/>
            <person name="Wang J."/>
            <person name="Gasser R.B."/>
        </authorList>
    </citation>
    <scope>NUCLEOTIDE SEQUENCE [LARGE SCALE GENOMIC DNA]</scope>
    <source>
        <strain evidence="2">DCEP-RM93F</strain>
    </source>
</reference>
<keyword evidence="1" id="KW-0732">Signal</keyword>